<dbReference type="GO" id="GO:0003676">
    <property type="term" value="F:nucleic acid binding"/>
    <property type="evidence" value="ECO:0007669"/>
    <property type="project" value="InterPro"/>
</dbReference>
<dbReference type="InterPro" id="IPR036397">
    <property type="entry name" value="RNaseH_sf"/>
</dbReference>
<dbReference type="AlphaFoldDB" id="A0AAQ3KKS3"/>
<dbReference type="SUPFAM" id="SSF53098">
    <property type="entry name" value="Ribonuclease H-like"/>
    <property type="match status" value="1"/>
</dbReference>
<dbReference type="InterPro" id="IPR002156">
    <property type="entry name" value="RNaseH_domain"/>
</dbReference>
<reference evidence="2 3" key="1">
    <citation type="submission" date="2023-10" db="EMBL/GenBank/DDBJ databases">
        <title>Chromosome-scale genome assembly provides insights into flower coloration mechanisms of Canna indica.</title>
        <authorList>
            <person name="Li C."/>
        </authorList>
    </citation>
    <scope>NUCLEOTIDE SEQUENCE [LARGE SCALE GENOMIC DNA]</scope>
    <source>
        <tissue evidence="2">Flower</tissue>
    </source>
</reference>
<dbReference type="Proteomes" id="UP001327560">
    <property type="component" value="Chromosome 6"/>
</dbReference>
<name>A0AAQ3KKS3_9LILI</name>
<dbReference type="Pfam" id="PF13456">
    <property type="entry name" value="RVT_3"/>
    <property type="match status" value="1"/>
</dbReference>
<dbReference type="EMBL" id="CP136895">
    <property type="protein sequence ID" value="WOL10833.1"/>
    <property type="molecule type" value="Genomic_DNA"/>
</dbReference>
<keyword evidence="3" id="KW-1185">Reference proteome</keyword>
<protein>
    <recommendedName>
        <fullName evidence="1">RNase H type-1 domain-containing protein</fullName>
    </recommendedName>
</protein>
<accession>A0AAQ3KKS3</accession>
<dbReference type="CDD" id="cd06222">
    <property type="entry name" value="RNase_H_like"/>
    <property type="match status" value="1"/>
</dbReference>
<dbReference type="PANTHER" id="PTHR47723">
    <property type="entry name" value="OS05G0353850 PROTEIN"/>
    <property type="match status" value="1"/>
</dbReference>
<dbReference type="InterPro" id="IPR053151">
    <property type="entry name" value="RNase_H-like"/>
</dbReference>
<proteinExistence type="predicted"/>
<gene>
    <name evidence="2" type="ORF">Cni_G19592</name>
</gene>
<evidence type="ECO:0000259" key="1">
    <source>
        <dbReference type="Pfam" id="PF13456"/>
    </source>
</evidence>
<feature type="domain" description="RNase H type-1" evidence="1">
    <location>
        <begin position="2"/>
        <end position="110"/>
    </location>
</feature>
<dbReference type="GO" id="GO:0004523">
    <property type="term" value="F:RNA-DNA hybrid ribonuclease activity"/>
    <property type="evidence" value="ECO:0007669"/>
    <property type="project" value="InterPro"/>
</dbReference>
<dbReference type="Gene3D" id="3.30.420.10">
    <property type="entry name" value="Ribonuclease H-like superfamily/Ribonuclease H"/>
    <property type="match status" value="1"/>
</dbReference>
<organism evidence="2 3">
    <name type="scientific">Canna indica</name>
    <name type="common">Indian-shot</name>
    <dbReference type="NCBI Taxonomy" id="4628"/>
    <lineage>
        <taxon>Eukaryota</taxon>
        <taxon>Viridiplantae</taxon>
        <taxon>Streptophyta</taxon>
        <taxon>Embryophyta</taxon>
        <taxon>Tracheophyta</taxon>
        <taxon>Spermatophyta</taxon>
        <taxon>Magnoliopsida</taxon>
        <taxon>Liliopsida</taxon>
        <taxon>Zingiberales</taxon>
        <taxon>Cannaceae</taxon>
        <taxon>Canna</taxon>
    </lineage>
</organism>
<dbReference type="InterPro" id="IPR044730">
    <property type="entry name" value="RNase_H-like_dom_plant"/>
</dbReference>
<evidence type="ECO:0000313" key="3">
    <source>
        <dbReference type="Proteomes" id="UP001327560"/>
    </source>
</evidence>
<dbReference type="InterPro" id="IPR012337">
    <property type="entry name" value="RNaseH-like_sf"/>
</dbReference>
<evidence type="ECO:0000313" key="2">
    <source>
        <dbReference type="EMBL" id="WOL10833.1"/>
    </source>
</evidence>
<dbReference type="PANTHER" id="PTHR47723:SF21">
    <property type="entry name" value="POLYNUCLEOTIDYL TRANSFERASE, RIBONUCLEASE H-LIKE SUPERFAMILY PROTEIN"/>
    <property type="match status" value="1"/>
</dbReference>
<sequence>MSGLGFRITDNKGNKVVDGVNSKVTHSPLMAEIWSIWISLVKAKELGLKNVYLYSDSLQAINLPNKKQKPPWFLHGLILDILSCSKEASIIEWKHIKREFNTAAHNLAKEGLIRNQAEQSVQVDSKATCGVNCINVNSLANDCIKSGMFTIRTSNFDVNPIFSLNNNMHVQEEYTPSLFEGEENTVIGPLSSLPFS</sequence>